<evidence type="ECO:0000313" key="8">
    <source>
        <dbReference type="Proteomes" id="UP000027148"/>
    </source>
</evidence>
<feature type="binding site" evidence="6">
    <location>
        <begin position="34"/>
        <end position="36"/>
    </location>
    <ligand>
        <name>S-adenosyl-L-methionine</name>
        <dbReference type="ChEBI" id="CHEBI:59789"/>
    </ligand>
</feature>
<dbReference type="PIRSF" id="PIRSF004486">
    <property type="entry name" value="MraW"/>
    <property type="match status" value="1"/>
</dbReference>
<dbReference type="KEGG" id="elv:FNIIJ_202"/>
<dbReference type="Gene3D" id="3.40.50.150">
    <property type="entry name" value="Vaccinia Virus protein VP39"/>
    <property type="match status" value="1"/>
</dbReference>
<dbReference type="SUPFAM" id="SSF53335">
    <property type="entry name" value="S-adenosyl-L-methionine-dependent methyltransferases"/>
    <property type="match status" value="1"/>
</dbReference>
<evidence type="ECO:0000256" key="3">
    <source>
        <dbReference type="ARBA" id="ARBA00022603"/>
    </source>
</evidence>
<feature type="binding site" evidence="6">
    <location>
        <position position="77"/>
    </location>
    <ligand>
        <name>S-adenosyl-L-methionine</name>
        <dbReference type="ChEBI" id="CHEBI:59789"/>
    </ligand>
</feature>
<gene>
    <name evidence="7" type="primary">mraW</name>
    <name evidence="6" type="synonym">rsmH</name>
    <name evidence="7" type="ORF">FNIIJ_202</name>
</gene>
<dbReference type="InterPro" id="IPR029063">
    <property type="entry name" value="SAM-dependent_MTases_sf"/>
</dbReference>
<dbReference type="RefSeq" id="WP_038436199.1">
    <property type="nucleotide sequence ID" value="NZ_CP006873.1"/>
</dbReference>
<evidence type="ECO:0000256" key="4">
    <source>
        <dbReference type="ARBA" id="ARBA00022679"/>
    </source>
</evidence>
<name>A0A068DS61_9FLAO</name>
<dbReference type="OrthoDB" id="9806637at2"/>
<dbReference type="STRING" id="1415657.FNIIJ_202"/>
<comment type="catalytic activity">
    <reaction evidence="6">
        <text>cytidine(1402) in 16S rRNA + S-adenosyl-L-methionine = N(4)-methylcytidine(1402) in 16S rRNA + S-adenosyl-L-homocysteine + H(+)</text>
        <dbReference type="Rhea" id="RHEA:42928"/>
        <dbReference type="Rhea" id="RHEA-COMP:10286"/>
        <dbReference type="Rhea" id="RHEA-COMP:10287"/>
        <dbReference type="ChEBI" id="CHEBI:15378"/>
        <dbReference type="ChEBI" id="CHEBI:57856"/>
        <dbReference type="ChEBI" id="CHEBI:59789"/>
        <dbReference type="ChEBI" id="CHEBI:74506"/>
        <dbReference type="ChEBI" id="CHEBI:82748"/>
        <dbReference type="EC" id="2.1.1.199"/>
    </reaction>
</comment>
<keyword evidence="3 6" id="KW-0489">Methyltransferase</keyword>
<evidence type="ECO:0000313" key="7">
    <source>
        <dbReference type="EMBL" id="AID37471.1"/>
    </source>
</evidence>
<dbReference type="EC" id="2.1.1.199" evidence="6"/>
<evidence type="ECO:0000256" key="1">
    <source>
        <dbReference type="ARBA" id="ARBA00010396"/>
    </source>
</evidence>
<comment type="subcellular location">
    <subcellularLocation>
        <location evidence="6">Cytoplasm</location>
    </subcellularLocation>
</comment>
<keyword evidence="2 6" id="KW-0698">rRNA processing</keyword>
<organism evidence="7 8">
    <name type="scientific">Candidatus Walczuchella monophlebidarum</name>
    <dbReference type="NCBI Taxonomy" id="1415657"/>
    <lineage>
        <taxon>Bacteria</taxon>
        <taxon>Pseudomonadati</taxon>
        <taxon>Bacteroidota</taxon>
        <taxon>Flavobacteriia</taxon>
        <taxon>Flavobacteriales</taxon>
        <taxon>Candidatus Walczuchella</taxon>
    </lineage>
</organism>
<dbReference type="HOGENOM" id="CLU_038422_2_0_10"/>
<dbReference type="GO" id="GO:0005737">
    <property type="term" value="C:cytoplasm"/>
    <property type="evidence" value="ECO:0007669"/>
    <property type="project" value="UniProtKB-SubCell"/>
</dbReference>
<dbReference type="PANTHER" id="PTHR11265">
    <property type="entry name" value="S-ADENOSYL-METHYLTRANSFERASE MRAW"/>
    <property type="match status" value="1"/>
</dbReference>
<evidence type="ECO:0000256" key="6">
    <source>
        <dbReference type="HAMAP-Rule" id="MF_01007"/>
    </source>
</evidence>
<dbReference type="Pfam" id="PF01795">
    <property type="entry name" value="Methyltransf_5"/>
    <property type="match status" value="1"/>
</dbReference>
<keyword evidence="5 6" id="KW-0949">S-adenosyl-L-methionine</keyword>
<feature type="binding site" evidence="6">
    <location>
        <position position="105"/>
    </location>
    <ligand>
        <name>S-adenosyl-L-methionine</name>
        <dbReference type="ChEBI" id="CHEBI:59789"/>
    </ligand>
</feature>
<sequence length="301" mass="34751">MTLNYHTPILINQILDSLIIDPKGTYIDATFGGGGHSRALLNRLEKQGKILAFDQDEEAIQNNIVQDHRLELFHQNFRHLEKILRFKGISKVSGILADLGVSSHQLDTAERGFSIRFDHDIDMRMNKKAKQSAQTIINTYSEEKLDRIFSEFGELKNSRKLAKAIVVKTREKPIETTFELIKSIENEFDYKKIKFLARVFQALRMEVNGEIKALKQLLISIRSILKKGGHVAIISYHSLEDRLVKQFFKNGRFDKTPEEDFYGKKLLPFLVLSNKPIFPDDEEIRKNPRAKSARLRVAEKI</sequence>
<evidence type="ECO:0000256" key="2">
    <source>
        <dbReference type="ARBA" id="ARBA00022552"/>
    </source>
</evidence>
<dbReference type="AlphaFoldDB" id="A0A068DS61"/>
<reference evidence="7 8" key="1">
    <citation type="journal article" date="2014" name="Genome Biol. Evol.">
        <title>Genome sequence of "Candidatus Walczuchella monophlebidarum" the flavobacterial endosymbiont of Llaveia axin axin (Hemiptera: Coccoidea: Monophlebidae).</title>
        <authorList>
            <person name="Rosas-Perez T."/>
            <person name="Rosenblueth M."/>
            <person name="Rincon-Rosales R."/>
            <person name="Mora J."/>
            <person name="Martinez-Romero E."/>
        </authorList>
    </citation>
    <scope>NUCLEOTIDE SEQUENCE [LARGE SCALE GENOMIC DNA]</scope>
    <source>
        <strain evidence="7">FNIIJ</strain>
    </source>
</reference>
<dbReference type="GO" id="GO:0070475">
    <property type="term" value="P:rRNA base methylation"/>
    <property type="evidence" value="ECO:0007669"/>
    <property type="project" value="UniProtKB-UniRule"/>
</dbReference>
<proteinExistence type="inferred from homology"/>
<accession>A0A068DS61</accession>
<comment type="similarity">
    <text evidence="1 6">Belongs to the methyltransferase superfamily. RsmH family.</text>
</comment>
<dbReference type="SUPFAM" id="SSF81799">
    <property type="entry name" value="Putative methyltransferase TM0872, insert domain"/>
    <property type="match status" value="1"/>
</dbReference>
<keyword evidence="4 6" id="KW-0808">Transferase</keyword>
<keyword evidence="6" id="KW-0963">Cytoplasm</keyword>
<dbReference type="Gene3D" id="1.10.150.170">
    <property type="entry name" value="Putative methyltransferase TM0872, insert domain"/>
    <property type="match status" value="1"/>
</dbReference>
<dbReference type="GO" id="GO:0071424">
    <property type="term" value="F:rRNA (cytosine-N4-)-methyltransferase activity"/>
    <property type="evidence" value="ECO:0007669"/>
    <property type="project" value="UniProtKB-UniRule"/>
</dbReference>
<comment type="function">
    <text evidence="6">Specifically methylates the N4 position of cytidine in position 1402 (C1402) of 16S rRNA.</text>
</comment>
<dbReference type="InterPro" id="IPR002903">
    <property type="entry name" value="RsmH"/>
</dbReference>
<dbReference type="HAMAP" id="MF_01007">
    <property type="entry name" value="16SrRNA_methyltr_H"/>
    <property type="match status" value="1"/>
</dbReference>
<feature type="binding site" evidence="6">
    <location>
        <position position="98"/>
    </location>
    <ligand>
        <name>S-adenosyl-L-methionine</name>
        <dbReference type="ChEBI" id="CHEBI:59789"/>
    </ligand>
</feature>
<keyword evidence="8" id="KW-1185">Reference proteome</keyword>
<feature type="binding site" evidence="6">
    <location>
        <position position="54"/>
    </location>
    <ligand>
        <name>S-adenosyl-L-methionine</name>
        <dbReference type="ChEBI" id="CHEBI:59789"/>
    </ligand>
</feature>
<protein>
    <recommendedName>
        <fullName evidence="6">Ribosomal RNA small subunit methyltransferase H</fullName>
        <ecNumber evidence="6">2.1.1.199</ecNumber>
    </recommendedName>
    <alternativeName>
        <fullName evidence="6">16S rRNA m(4)C1402 methyltransferase</fullName>
    </alternativeName>
    <alternativeName>
        <fullName evidence="6">rRNA (cytosine-N(4)-)-methyltransferase RsmH</fullName>
    </alternativeName>
</protein>
<dbReference type="PANTHER" id="PTHR11265:SF0">
    <property type="entry name" value="12S RRNA N4-METHYLCYTIDINE METHYLTRANSFERASE"/>
    <property type="match status" value="1"/>
</dbReference>
<dbReference type="EMBL" id="CP006873">
    <property type="protein sequence ID" value="AID37471.1"/>
    <property type="molecule type" value="Genomic_DNA"/>
</dbReference>
<evidence type="ECO:0000256" key="5">
    <source>
        <dbReference type="ARBA" id="ARBA00022691"/>
    </source>
</evidence>
<dbReference type="InterPro" id="IPR023397">
    <property type="entry name" value="SAM-dep_MeTrfase_MraW_recog"/>
</dbReference>
<dbReference type="NCBIfam" id="TIGR00006">
    <property type="entry name" value="16S rRNA (cytosine(1402)-N(4))-methyltransferase RsmH"/>
    <property type="match status" value="1"/>
</dbReference>
<dbReference type="Proteomes" id="UP000027148">
    <property type="component" value="Chromosome"/>
</dbReference>